<gene>
    <name evidence="2" type="ORF">SteCoe_5123</name>
</gene>
<organism evidence="2 3">
    <name type="scientific">Stentor coeruleus</name>
    <dbReference type="NCBI Taxonomy" id="5963"/>
    <lineage>
        <taxon>Eukaryota</taxon>
        <taxon>Sar</taxon>
        <taxon>Alveolata</taxon>
        <taxon>Ciliophora</taxon>
        <taxon>Postciliodesmatophora</taxon>
        <taxon>Heterotrichea</taxon>
        <taxon>Heterotrichida</taxon>
        <taxon>Stentoridae</taxon>
        <taxon>Stentor</taxon>
    </lineage>
</organism>
<accession>A0A1R2CT21</accession>
<proteinExistence type="predicted"/>
<comment type="caution">
    <text evidence="2">The sequence shown here is derived from an EMBL/GenBank/DDBJ whole genome shotgun (WGS) entry which is preliminary data.</text>
</comment>
<dbReference type="Proteomes" id="UP000187209">
    <property type="component" value="Unassembled WGS sequence"/>
</dbReference>
<dbReference type="AlphaFoldDB" id="A0A1R2CT21"/>
<evidence type="ECO:0000313" key="3">
    <source>
        <dbReference type="Proteomes" id="UP000187209"/>
    </source>
</evidence>
<reference evidence="2 3" key="1">
    <citation type="submission" date="2016-11" db="EMBL/GenBank/DDBJ databases">
        <title>The macronuclear genome of Stentor coeruleus: a giant cell with tiny introns.</title>
        <authorList>
            <person name="Slabodnick M."/>
            <person name="Ruby J.G."/>
            <person name="Reiff S.B."/>
            <person name="Swart E.C."/>
            <person name="Gosai S."/>
            <person name="Prabakaran S."/>
            <person name="Witkowska E."/>
            <person name="Larue G.E."/>
            <person name="Fisher S."/>
            <person name="Freeman R.M."/>
            <person name="Gunawardena J."/>
            <person name="Chu W."/>
            <person name="Stover N.A."/>
            <person name="Gregory B.D."/>
            <person name="Nowacki M."/>
            <person name="Derisi J."/>
            <person name="Roy S.W."/>
            <person name="Marshall W.F."/>
            <person name="Sood P."/>
        </authorList>
    </citation>
    <scope>NUCLEOTIDE SEQUENCE [LARGE SCALE GENOMIC DNA]</scope>
    <source>
        <strain evidence="2">WM001</strain>
    </source>
</reference>
<dbReference type="SUPFAM" id="SSF57903">
    <property type="entry name" value="FYVE/PHD zinc finger"/>
    <property type="match status" value="1"/>
</dbReference>
<feature type="coiled-coil region" evidence="1">
    <location>
        <begin position="157"/>
        <end position="208"/>
    </location>
</feature>
<name>A0A1R2CT21_9CILI</name>
<dbReference type="OrthoDB" id="5872154at2759"/>
<evidence type="ECO:0000256" key="1">
    <source>
        <dbReference type="SAM" id="Coils"/>
    </source>
</evidence>
<protein>
    <recommendedName>
        <fullName evidence="4">FYVE-type domain-containing protein</fullName>
    </recommendedName>
</protein>
<sequence length="293" mass="34061">MDQVKKNSVSLSFFGTPSERQYDTNCITRLVPKIKPDVDISVYKLQRLCKVCTTNLKNTNLSTKAKKYQCMFCWEAVCDDCSKVKVYSVNTNKHERICIACLNQEIEGMYKKELKEDFDNINQIYEEERKINNEGIEISREYLKGLKSLLDIKKGEIGQVGQSIQALEESIAELESQGLPVIDNKRKEKRLNRRKETFKRVLAEIEDNKTILSGMKLEIPYNDEEIRNLSSILEQIQAQAEYRKRFTRSAQERSILISQIIMHRGLSNMYEIEISKIKQAIEALDKKNDCLIQ</sequence>
<dbReference type="CDD" id="cd00065">
    <property type="entry name" value="FYVE_like_SF"/>
    <property type="match status" value="1"/>
</dbReference>
<dbReference type="EMBL" id="MPUH01000067">
    <property type="protein sequence ID" value="OMJ92135.1"/>
    <property type="molecule type" value="Genomic_DNA"/>
</dbReference>
<dbReference type="InterPro" id="IPR011011">
    <property type="entry name" value="Znf_FYVE_PHD"/>
</dbReference>
<keyword evidence="1" id="KW-0175">Coiled coil</keyword>
<evidence type="ECO:0000313" key="2">
    <source>
        <dbReference type="EMBL" id="OMJ92135.1"/>
    </source>
</evidence>
<keyword evidence="3" id="KW-1185">Reference proteome</keyword>
<evidence type="ECO:0008006" key="4">
    <source>
        <dbReference type="Google" id="ProtNLM"/>
    </source>
</evidence>